<reference evidence="2" key="1">
    <citation type="submission" date="2022-07" db="EMBL/GenBank/DDBJ databases">
        <title>Fungi with potential for degradation of polypropylene.</title>
        <authorList>
            <person name="Gostincar C."/>
        </authorList>
    </citation>
    <scope>NUCLEOTIDE SEQUENCE</scope>
    <source>
        <strain evidence="2">EXF-13308</strain>
    </source>
</reference>
<proteinExistence type="predicted"/>
<sequence length="177" mass="19918">MYHQPPSPTVPPTPSSLTAPASTTTTTTTPLGGRRAVRNPALDTKLQQMALPLAPLVQLTSGQVHPAFPATLLSFWLLTEEQLEELAQFYHQRSPGPLTGYYPCPITWPRGLTLEQKRRKIGKFIGLRGCDTPVLEQQQPPADVFSLRAEEEIVEEARRARIRADEEEMARRKMTWF</sequence>
<feature type="compositionally biased region" description="Low complexity" evidence="1">
    <location>
        <begin position="15"/>
        <end position="31"/>
    </location>
</feature>
<feature type="region of interest" description="Disordered" evidence="1">
    <location>
        <begin position="1"/>
        <end position="35"/>
    </location>
</feature>
<organism evidence="2 3">
    <name type="scientific">Pleurostoma richardsiae</name>
    <dbReference type="NCBI Taxonomy" id="41990"/>
    <lineage>
        <taxon>Eukaryota</taxon>
        <taxon>Fungi</taxon>
        <taxon>Dikarya</taxon>
        <taxon>Ascomycota</taxon>
        <taxon>Pezizomycotina</taxon>
        <taxon>Sordariomycetes</taxon>
        <taxon>Sordariomycetidae</taxon>
        <taxon>Calosphaeriales</taxon>
        <taxon>Pleurostomataceae</taxon>
        <taxon>Pleurostoma</taxon>
    </lineage>
</organism>
<comment type="caution">
    <text evidence="2">The sequence shown here is derived from an EMBL/GenBank/DDBJ whole genome shotgun (WGS) entry which is preliminary data.</text>
</comment>
<name>A0AA38RAD7_9PEZI</name>
<dbReference type="Proteomes" id="UP001174694">
    <property type="component" value="Unassembled WGS sequence"/>
</dbReference>
<gene>
    <name evidence="2" type="ORF">NKR23_g7443</name>
</gene>
<protein>
    <submittedName>
        <fullName evidence="2">Uncharacterized protein</fullName>
    </submittedName>
</protein>
<evidence type="ECO:0000313" key="3">
    <source>
        <dbReference type="Proteomes" id="UP001174694"/>
    </source>
</evidence>
<dbReference type="EMBL" id="JANBVO010000023">
    <property type="protein sequence ID" value="KAJ9142133.1"/>
    <property type="molecule type" value="Genomic_DNA"/>
</dbReference>
<accession>A0AA38RAD7</accession>
<feature type="compositionally biased region" description="Pro residues" evidence="1">
    <location>
        <begin position="1"/>
        <end position="14"/>
    </location>
</feature>
<evidence type="ECO:0000256" key="1">
    <source>
        <dbReference type="SAM" id="MobiDB-lite"/>
    </source>
</evidence>
<keyword evidence="3" id="KW-1185">Reference proteome</keyword>
<dbReference type="AlphaFoldDB" id="A0AA38RAD7"/>
<evidence type="ECO:0000313" key="2">
    <source>
        <dbReference type="EMBL" id="KAJ9142133.1"/>
    </source>
</evidence>